<organism evidence="1 2">
    <name type="scientific">Spodoptera exigua</name>
    <name type="common">Beet armyworm</name>
    <name type="synonym">Noctua fulgens</name>
    <dbReference type="NCBI Taxonomy" id="7107"/>
    <lineage>
        <taxon>Eukaryota</taxon>
        <taxon>Metazoa</taxon>
        <taxon>Ecdysozoa</taxon>
        <taxon>Arthropoda</taxon>
        <taxon>Hexapoda</taxon>
        <taxon>Insecta</taxon>
        <taxon>Pterygota</taxon>
        <taxon>Neoptera</taxon>
        <taxon>Endopterygota</taxon>
        <taxon>Lepidoptera</taxon>
        <taxon>Glossata</taxon>
        <taxon>Ditrysia</taxon>
        <taxon>Noctuoidea</taxon>
        <taxon>Noctuidae</taxon>
        <taxon>Amphipyrinae</taxon>
        <taxon>Spodoptera</taxon>
    </lineage>
</organism>
<gene>
    <name evidence="1" type="ORF">HW555_000100</name>
</gene>
<protein>
    <submittedName>
        <fullName evidence="1">Uncharacterized protein</fullName>
    </submittedName>
</protein>
<evidence type="ECO:0000313" key="2">
    <source>
        <dbReference type="Proteomes" id="UP000648187"/>
    </source>
</evidence>
<dbReference type="EMBL" id="JACKWZ010000001">
    <property type="protein sequence ID" value="KAF9424799.1"/>
    <property type="molecule type" value="Genomic_DNA"/>
</dbReference>
<evidence type="ECO:0000313" key="1">
    <source>
        <dbReference type="EMBL" id="KAF9424799.1"/>
    </source>
</evidence>
<comment type="caution">
    <text evidence="1">The sequence shown here is derived from an EMBL/GenBank/DDBJ whole genome shotgun (WGS) entry which is preliminary data.</text>
</comment>
<name>A0A835GSS4_SPOEX</name>
<dbReference type="Proteomes" id="UP000648187">
    <property type="component" value="Unassembled WGS sequence"/>
</dbReference>
<proteinExistence type="predicted"/>
<dbReference type="AlphaFoldDB" id="A0A835GSS4"/>
<keyword evidence="2" id="KW-1185">Reference proteome</keyword>
<accession>A0A835GSS4</accession>
<reference evidence="1" key="1">
    <citation type="submission" date="2020-08" db="EMBL/GenBank/DDBJ databases">
        <title>Spodoptera exigua strain:BAW_Kor-Di-RS1 Genome sequencing and assembly.</title>
        <authorList>
            <person name="Kim J."/>
            <person name="Nam H.Y."/>
            <person name="Kwon M."/>
            <person name="Choi J.H."/>
            <person name="Cho S.R."/>
            <person name="Kim G.-H."/>
        </authorList>
    </citation>
    <scope>NUCLEOTIDE SEQUENCE</scope>
    <source>
        <strain evidence="1">BAW_Kor-Di-RS1</strain>
        <tissue evidence="1">Whole-body</tissue>
    </source>
</reference>
<sequence length="67" mass="7582">MQLNINAGIKLCVSSTSHCTALGLEKKRMKLRIECNGRFTILGVKVSQVRVNHLRYVYVHLDALILD</sequence>